<dbReference type="InterPro" id="IPR007237">
    <property type="entry name" value="CD20-like"/>
</dbReference>
<evidence type="ECO:0000313" key="6">
    <source>
        <dbReference type="Ensembl" id="ENSSDUP00000003410.1"/>
    </source>
</evidence>
<accession>A0A3B4TBH8</accession>
<evidence type="ECO:0000313" key="7">
    <source>
        <dbReference type="Proteomes" id="UP000261420"/>
    </source>
</evidence>
<feature type="transmembrane region" description="Helical" evidence="5">
    <location>
        <begin position="102"/>
        <end position="122"/>
    </location>
</feature>
<feature type="transmembrane region" description="Helical" evidence="5">
    <location>
        <begin position="71"/>
        <end position="90"/>
    </location>
</feature>
<feature type="transmembrane region" description="Helical" evidence="5">
    <location>
        <begin position="39"/>
        <end position="59"/>
    </location>
</feature>
<dbReference type="Proteomes" id="UP000261420">
    <property type="component" value="Unplaced"/>
</dbReference>
<evidence type="ECO:0000256" key="5">
    <source>
        <dbReference type="SAM" id="Phobius"/>
    </source>
</evidence>
<evidence type="ECO:0000256" key="3">
    <source>
        <dbReference type="ARBA" id="ARBA00022989"/>
    </source>
</evidence>
<protein>
    <submittedName>
        <fullName evidence="6">Uncharacterized LOC111222586</fullName>
    </submittedName>
</protein>
<keyword evidence="3 5" id="KW-1133">Transmembrane helix</keyword>
<evidence type="ECO:0000256" key="2">
    <source>
        <dbReference type="ARBA" id="ARBA00022692"/>
    </source>
</evidence>
<feature type="transmembrane region" description="Helical" evidence="5">
    <location>
        <begin position="164"/>
        <end position="186"/>
    </location>
</feature>
<evidence type="ECO:0000256" key="1">
    <source>
        <dbReference type="ARBA" id="ARBA00004141"/>
    </source>
</evidence>
<dbReference type="OMA" id="MENYQHM"/>
<name>A0A3B4TBH8_SERDU</name>
<keyword evidence="4 5" id="KW-0472">Membrane</keyword>
<keyword evidence="7" id="KW-1185">Reference proteome</keyword>
<dbReference type="GeneID" id="111222586"/>
<reference evidence="6" key="1">
    <citation type="submission" date="2025-05" db="UniProtKB">
        <authorList>
            <consortium name="Ensembl"/>
        </authorList>
    </citation>
    <scope>IDENTIFICATION</scope>
</reference>
<organism evidence="6 7">
    <name type="scientific">Seriola dumerili</name>
    <name type="common">Greater amberjack</name>
    <name type="synonym">Caranx dumerili</name>
    <dbReference type="NCBI Taxonomy" id="41447"/>
    <lineage>
        <taxon>Eukaryota</taxon>
        <taxon>Metazoa</taxon>
        <taxon>Chordata</taxon>
        <taxon>Craniata</taxon>
        <taxon>Vertebrata</taxon>
        <taxon>Euteleostomi</taxon>
        <taxon>Actinopterygii</taxon>
        <taxon>Neopterygii</taxon>
        <taxon>Teleostei</taxon>
        <taxon>Neoteleostei</taxon>
        <taxon>Acanthomorphata</taxon>
        <taxon>Carangaria</taxon>
        <taxon>Carangiformes</taxon>
        <taxon>Carangidae</taxon>
        <taxon>Seriola</taxon>
    </lineage>
</organism>
<comment type="subcellular location">
    <subcellularLocation>
        <location evidence="1">Membrane</location>
        <topology evidence="1">Multi-pass membrane protein</topology>
    </subcellularLocation>
</comment>
<keyword evidence="2 5" id="KW-0812">Transmembrane</keyword>
<dbReference type="GO" id="GO:0016020">
    <property type="term" value="C:membrane"/>
    <property type="evidence" value="ECO:0007669"/>
    <property type="project" value="UniProtKB-SubCell"/>
</dbReference>
<proteinExistence type="predicted"/>
<dbReference type="RefSeq" id="XP_022602102.1">
    <property type="nucleotide sequence ID" value="XM_022746381.1"/>
</dbReference>
<dbReference type="AlphaFoldDB" id="A0A3B4TBH8"/>
<dbReference type="Ensembl" id="ENSSDUT00000003487.1">
    <property type="protein sequence ID" value="ENSSDUP00000003410.1"/>
    <property type="gene ID" value="ENSSDUG00000002601.1"/>
</dbReference>
<dbReference type="KEGG" id="sdu:111222586"/>
<dbReference type="Ensembl" id="ENSSDUT00000003493.1">
    <property type="protein sequence ID" value="ENSSDUP00000003416.1"/>
    <property type="gene ID" value="ENSSDUG00000002601.1"/>
</dbReference>
<evidence type="ECO:0000256" key="4">
    <source>
        <dbReference type="ARBA" id="ARBA00023136"/>
    </source>
</evidence>
<dbReference type="Pfam" id="PF04103">
    <property type="entry name" value="CD20"/>
    <property type="match status" value="1"/>
</dbReference>
<dbReference type="GeneTree" id="ENSGT00510000052164"/>
<sequence>MSAELYCMGGPGGNNASLQSTTVGGSKPLHRFIKGQPKIIGIIVLVLGASFFILSIAIVGDSAGQPIWTAIPPGFLLGTLFMICGILYIVTEHNPTKKTVTISLALSVVTILGVFWTILHILPELIHSHYVRHYDFPEDDTTENDDVAWTSSHEAMGLVVEATFVFYSFVGAIIFIVMSTLAGAALRSTNSQAIVVMTTAPPETPAE</sequence>